<dbReference type="InterPro" id="IPR035093">
    <property type="entry name" value="RelE/ParE_toxin_dom_sf"/>
</dbReference>
<reference evidence="2" key="1">
    <citation type="journal article" date="2014" name="Front. Microbiol.">
        <title>High frequency of phylogenetically diverse reductive dehalogenase-homologous genes in deep subseafloor sedimentary metagenomes.</title>
        <authorList>
            <person name="Kawai M."/>
            <person name="Futagami T."/>
            <person name="Toyoda A."/>
            <person name="Takaki Y."/>
            <person name="Nishi S."/>
            <person name="Hori S."/>
            <person name="Arai W."/>
            <person name="Tsubouchi T."/>
            <person name="Morono Y."/>
            <person name="Uchiyama I."/>
            <person name="Ito T."/>
            <person name="Fujiyama A."/>
            <person name="Inagaki F."/>
            <person name="Takami H."/>
        </authorList>
    </citation>
    <scope>NUCLEOTIDE SEQUENCE</scope>
    <source>
        <strain evidence="2">Expedition CK06-06</strain>
    </source>
</reference>
<dbReference type="EMBL" id="BARS01027888">
    <property type="protein sequence ID" value="GAG02075.1"/>
    <property type="molecule type" value="Genomic_DNA"/>
</dbReference>
<evidence type="ECO:0000256" key="1">
    <source>
        <dbReference type="ARBA" id="ARBA00022649"/>
    </source>
</evidence>
<proteinExistence type="predicted"/>
<feature type="non-terminal residue" evidence="2">
    <location>
        <position position="1"/>
    </location>
</feature>
<dbReference type="Pfam" id="PF05016">
    <property type="entry name" value="ParE_toxin"/>
    <property type="match status" value="1"/>
</dbReference>
<keyword evidence="1" id="KW-1277">Toxin-antitoxin system</keyword>
<dbReference type="InterPro" id="IPR007712">
    <property type="entry name" value="RelE/ParE_toxin"/>
</dbReference>
<evidence type="ECO:0008006" key="3">
    <source>
        <dbReference type="Google" id="ProtNLM"/>
    </source>
</evidence>
<protein>
    <recommendedName>
        <fullName evidence="3">Plasmid stabilization system protein</fullName>
    </recommendedName>
</protein>
<accession>X0U958</accession>
<gene>
    <name evidence="2" type="ORF">S01H1_43763</name>
</gene>
<name>X0U958_9ZZZZ</name>
<evidence type="ECO:0000313" key="2">
    <source>
        <dbReference type="EMBL" id="GAG02075.1"/>
    </source>
</evidence>
<comment type="caution">
    <text evidence="2">The sequence shown here is derived from an EMBL/GenBank/DDBJ whole genome shotgun (WGS) entry which is preliminary data.</text>
</comment>
<dbReference type="Gene3D" id="3.30.2310.20">
    <property type="entry name" value="RelE-like"/>
    <property type="match status" value="1"/>
</dbReference>
<organism evidence="2">
    <name type="scientific">marine sediment metagenome</name>
    <dbReference type="NCBI Taxonomy" id="412755"/>
    <lineage>
        <taxon>unclassified sequences</taxon>
        <taxon>metagenomes</taxon>
        <taxon>ecological metagenomes</taxon>
    </lineage>
</organism>
<dbReference type="AlphaFoldDB" id="X0U958"/>
<sequence>EIKEAYEWYEEQRLGLGDDFLLNIDAALCSIQREPEMYAPLYKNIRRILIRRFPYSVFYIIESRKVIVMAVIHAKRHPRIWKNRI</sequence>